<name>A0A3L6TPN6_PANMI</name>
<dbReference type="SUPFAM" id="SSF50965">
    <property type="entry name" value="Galactose oxidase, central domain"/>
    <property type="match status" value="1"/>
</dbReference>
<evidence type="ECO:0000313" key="2">
    <source>
        <dbReference type="EMBL" id="RLN42122.1"/>
    </source>
</evidence>
<comment type="caution">
    <text evidence="2">The sequence shown here is derived from an EMBL/GenBank/DDBJ whole genome shotgun (WGS) entry which is preliminary data.</text>
</comment>
<dbReference type="InterPro" id="IPR011043">
    <property type="entry name" value="Gal_Oxase/kelch_b-propeller"/>
</dbReference>
<accession>A0A3L6TPN6</accession>
<evidence type="ECO:0000313" key="3">
    <source>
        <dbReference type="Proteomes" id="UP000275267"/>
    </source>
</evidence>
<dbReference type="Pfam" id="PF03478">
    <property type="entry name" value="Beta-prop_KIB1-4"/>
    <property type="match status" value="1"/>
</dbReference>
<organism evidence="2 3">
    <name type="scientific">Panicum miliaceum</name>
    <name type="common">Proso millet</name>
    <name type="synonym">Broomcorn millet</name>
    <dbReference type="NCBI Taxonomy" id="4540"/>
    <lineage>
        <taxon>Eukaryota</taxon>
        <taxon>Viridiplantae</taxon>
        <taxon>Streptophyta</taxon>
        <taxon>Embryophyta</taxon>
        <taxon>Tracheophyta</taxon>
        <taxon>Spermatophyta</taxon>
        <taxon>Magnoliopsida</taxon>
        <taxon>Liliopsida</taxon>
        <taxon>Poales</taxon>
        <taxon>Poaceae</taxon>
        <taxon>PACMAD clade</taxon>
        <taxon>Panicoideae</taxon>
        <taxon>Panicodae</taxon>
        <taxon>Paniceae</taxon>
        <taxon>Panicinae</taxon>
        <taxon>Panicum</taxon>
        <taxon>Panicum sect. Panicum</taxon>
    </lineage>
</organism>
<dbReference type="Proteomes" id="UP000275267">
    <property type="component" value="Unassembled WGS sequence"/>
</dbReference>
<dbReference type="AlphaFoldDB" id="A0A3L6TPN6"/>
<dbReference type="OrthoDB" id="1863935at2759"/>
<dbReference type="EMBL" id="PQIB02000001">
    <property type="protein sequence ID" value="RLN42122.1"/>
    <property type="molecule type" value="Genomic_DNA"/>
</dbReference>
<gene>
    <name evidence="2" type="ORF">C2845_PM01G29370</name>
</gene>
<keyword evidence="3" id="KW-1185">Reference proteome</keyword>
<dbReference type="InterPro" id="IPR005174">
    <property type="entry name" value="KIB1-4_b-propeller"/>
</dbReference>
<proteinExistence type="predicted"/>
<reference evidence="3" key="1">
    <citation type="journal article" date="2019" name="Nat. Commun.">
        <title>The genome of broomcorn millet.</title>
        <authorList>
            <person name="Zou C."/>
            <person name="Miki D."/>
            <person name="Li D."/>
            <person name="Tang Q."/>
            <person name="Xiao L."/>
            <person name="Rajput S."/>
            <person name="Deng P."/>
            <person name="Jia W."/>
            <person name="Huang R."/>
            <person name="Zhang M."/>
            <person name="Sun Y."/>
            <person name="Hu J."/>
            <person name="Fu X."/>
            <person name="Schnable P.S."/>
            <person name="Li F."/>
            <person name="Zhang H."/>
            <person name="Feng B."/>
            <person name="Zhu X."/>
            <person name="Liu R."/>
            <person name="Schnable J.C."/>
            <person name="Zhu J.-K."/>
            <person name="Zhang H."/>
        </authorList>
    </citation>
    <scope>NUCLEOTIDE SEQUENCE [LARGE SCALE GENOMIC DNA]</scope>
</reference>
<feature type="domain" description="KIB1-4 beta-propeller" evidence="1">
    <location>
        <begin position="47"/>
        <end position="262"/>
    </location>
</feature>
<protein>
    <recommendedName>
        <fullName evidence="1">KIB1-4 beta-propeller domain-containing protein</fullName>
    </recommendedName>
</protein>
<sequence length="361" mass="41184">MKVVCKDWYKATPKLFIADHPMWFSLRSDRMLFGSPTYEIMFSVKHNFQLPYIRYCSSAGNIITLVGKETDVWVLNAGTGYLEKLPAMLGDIDLIRQAVSWTVTLDYCATFALSGDTEEVTVSLHWMSTGWISRRYTCQHPFFPAINSAPVRRDNSIYCLDANCHIGIFDLDTGLWRVQAPSISWPLYTYQSCHLMSTDDGIAAIIVNKEHRHLPVMLRLDLEQKTWYQIRSLGGISVYTGEPTSLVIEKENHFMKNRAYFPSICGGYSLTEASVRLSNGQIIFSIEDECKASMRWTWFLVDTDNEIKGKPGLPSRKRTRDAVVGNQLLPYGTWIGFKEENKDDNAEIMSALRGQQLGQNR</sequence>
<evidence type="ECO:0000259" key="1">
    <source>
        <dbReference type="Pfam" id="PF03478"/>
    </source>
</evidence>